<dbReference type="PANTHER" id="PTHR43162">
    <property type="match status" value="1"/>
</dbReference>
<dbReference type="InterPro" id="IPR051604">
    <property type="entry name" value="Ergot_Alk_Oxidoreductase"/>
</dbReference>
<dbReference type="Proteomes" id="UP000806528">
    <property type="component" value="Unassembled WGS sequence"/>
</dbReference>
<dbReference type="RefSeq" id="WP_193122108.1">
    <property type="nucleotide sequence ID" value="NZ_JADBGI010000009.1"/>
</dbReference>
<dbReference type="Gene3D" id="3.90.25.10">
    <property type="entry name" value="UDP-galactose 4-epimerase, domain 1"/>
    <property type="match status" value="1"/>
</dbReference>
<evidence type="ECO:0000313" key="2">
    <source>
        <dbReference type="Proteomes" id="UP000806528"/>
    </source>
</evidence>
<proteinExistence type="predicted"/>
<accession>A0ABR9P6L2</accession>
<sequence length="270" mass="28545">MDERPVLVVGGSGSTGRRVCAALTGAGCAVRSVARSARVRFDWADPATWEQAVDGARAAYVMAPDGVWVDPAFLERAVELGVERVVLLSSDALEQMGDERLLAAEEAVRSLVPEWTVLRPDWFDQNFDEGVLLEQVRAGAVVVPVEGVRQAFVHAGDIAAVAAAALTGEGLVGRTLRVTGPRALSFAEAVALVSEQAGFEVRFEGGAKDFVRVLSRAGVDGEQIDRMLASFAGLVERGDAVPSGVVEQVTGRAAVDFADFVVEAAPAWRV</sequence>
<comment type="caution">
    <text evidence="1">The sequence shown here is derived from an EMBL/GenBank/DDBJ whole genome shotgun (WGS) entry which is preliminary data.</text>
</comment>
<dbReference type="SUPFAM" id="SSF51735">
    <property type="entry name" value="NAD(P)-binding Rossmann-fold domains"/>
    <property type="match status" value="1"/>
</dbReference>
<name>A0ABR9P6L2_9ACTN</name>
<dbReference type="Gene3D" id="3.40.50.720">
    <property type="entry name" value="NAD(P)-binding Rossmann-like Domain"/>
    <property type="match status" value="1"/>
</dbReference>
<organism evidence="1 2">
    <name type="scientific">Nocardiopsis coralli</name>
    <dbReference type="NCBI Taxonomy" id="2772213"/>
    <lineage>
        <taxon>Bacteria</taxon>
        <taxon>Bacillati</taxon>
        <taxon>Actinomycetota</taxon>
        <taxon>Actinomycetes</taxon>
        <taxon>Streptosporangiales</taxon>
        <taxon>Nocardiopsidaceae</taxon>
        <taxon>Nocardiopsis</taxon>
    </lineage>
</organism>
<dbReference type="InterPro" id="IPR036291">
    <property type="entry name" value="NAD(P)-bd_dom_sf"/>
</dbReference>
<keyword evidence="2" id="KW-1185">Reference proteome</keyword>
<dbReference type="PANTHER" id="PTHR43162:SF1">
    <property type="entry name" value="PRESTALK A DIFFERENTIATION PROTEIN A"/>
    <property type="match status" value="1"/>
</dbReference>
<dbReference type="EMBL" id="JADBGI010000009">
    <property type="protein sequence ID" value="MBE2999481.1"/>
    <property type="molecule type" value="Genomic_DNA"/>
</dbReference>
<reference evidence="1 2" key="1">
    <citation type="submission" date="2020-09" db="EMBL/GenBank/DDBJ databases">
        <title>Diversity and distribution of actinomycetes associated with coral in the coast of Hainan.</title>
        <authorList>
            <person name="Li F."/>
        </authorList>
    </citation>
    <scope>NUCLEOTIDE SEQUENCE [LARGE SCALE GENOMIC DNA]</scope>
    <source>
        <strain evidence="1 2">HNM0947</strain>
    </source>
</reference>
<protein>
    <submittedName>
        <fullName evidence="1">NmrA family transcriptional regulator</fullName>
    </submittedName>
</protein>
<gene>
    <name evidence="1" type="ORF">IDM40_12300</name>
</gene>
<evidence type="ECO:0000313" key="1">
    <source>
        <dbReference type="EMBL" id="MBE2999481.1"/>
    </source>
</evidence>